<dbReference type="GO" id="GO:0005198">
    <property type="term" value="F:structural molecule activity"/>
    <property type="evidence" value="ECO:0007669"/>
    <property type="project" value="InterPro"/>
</dbReference>
<evidence type="ECO:0000313" key="4">
    <source>
        <dbReference type="EMBL" id="CAJ0596550.1"/>
    </source>
</evidence>
<dbReference type="InterPro" id="IPR016184">
    <property type="entry name" value="Capsid/spike_ssDNA_virus"/>
</dbReference>
<dbReference type="InterPro" id="IPR037002">
    <property type="entry name" value="Microviridae_protein_F_sf"/>
</dbReference>
<name>A0AA36GQY4_CYLNA</name>
<evidence type="ECO:0000313" key="3">
    <source>
        <dbReference type="EMBL" id="CAJ0596549.1"/>
    </source>
</evidence>
<sequence>MTPQSGAGAVTSAPNMQNASVAGGLLGLFSSIYTAETNKQNTWKTNGMNRYIAEQNNKLAKTLSDPAYQKSRMRLANLRADTGNISPSVPNLDTPTMTAPTVPELSTGIAGGITAGNSQDNLELMRQKLPYELDILKSQNKINEQQATNLENINTHYIDELQAKLTQIYSENEKTRLDNSKLSLTLFGIDNFYNEHESPRAFFKNGQLFIIPQNNDYRYPYDNQNMSPARTYIFDSGYNSQNKFDVPMPIEDLLTRSYAMASLSLIKAQEKLVSAQETSAIASSNLSNIQTSQQTLDYNLYSKFGITKNDDVSLRAVTSQANLDKLTVANGNRLNELLSTRIEQPNQTLFDLSFRRSSTANFEKLYPIFCEQLMPNDVAYLKANLYVRSLPLASPTLTSQRVKVHFFFVPNCLTWRYWDRFVANADENGQAFADTDRPQVPFFYADDLARVANKHLYGLWAEQAKEGALVRDEVRDVYNWLKRPFTLPIDEQRARYTYESLFGIKSLFAHLGYMNFEEYADLEVIKKYQGGNTSVSHYKDFYLAREEEDTKLKYSSLPIRAYDLIYDEFYRDNNLQDPIGITTDLMYFSGNEFSGTPYFIPTQSGNGTKEVKGMFGYANYLWDTTDQCATLYKPSEFQSVTQRTAVDYFMRYASLKPISRQIDFTNGGLPWSQKGKPVEILMPVNIDSWTSDEPFTPTNPTKILRLKPDANPSNTGTLGVTSPEGVLHPADVSLTSQVGFDFRQLRLASALQRIIDKDSRLSGKPFEYFISHFGTAPEHMKLARPLYLGGTSFTTNLSFVAQTSESTETSPLGNLAANSNGEGYLEQIKYHAQEYGYIIGLLSISPENTYTFATRKEMTWTDIDSLPMPELGCIGEMPVKASEVWATNDDSDYNYLPNYTYLKQHLSSVGGEFLTSFRDWIQPQRNHNYILHKRFESNYDELALTSAMPSSNEKIGFNLTSRFLSRSVYNPVSVTGKIYVVGDEILSDISNYVRNVREPNCEHYNDYFSDWDRKPWLYGDALDNAYNCFHDTSHEVDHFMCEYSYDYKVLRNLPKFGEPVILN</sequence>
<evidence type="ECO:0000256" key="2">
    <source>
        <dbReference type="SAM" id="Coils"/>
    </source>
</evidence>
<proteinExistence type="inferred from homology"/>
<keyword evidence="5" id="KW-1185">Reference proteome</keyword>
<evidence type="ECO:0000313" key="5">
    <source>
        <dbReference type="Proteomes" id="UP001176961"/>
    </source>
</evidence>
<dbReference type="InterPro" id="IPR003514">
    <property type="entry name" value="Microviridae_protein_F"/>
</dbReference>
<comment type="caution">
    <text evidence="4">The sequence shown here is derived from an EMBL/GenBank/DDBJ whole genome shotgun (WGS) entry which is preliminary data.</text>
</comment>
<feature type="coiled-coil region" evidence="2">
    <location>
        <begin position="133"/>
        <end position="178"/>
    </location>
</feature>
<organism evidence="4 5">
    <name type="scientific">Cylicocyclus nassatus</name>
    <name type="common">Nematode worm</name>
    <dbReference type="NCBI Taxonomy" id="53992"/>
    <lineage>
        <taxon>Eukaryota</taxon>
        <taxon>Metazoa</taxon>
        <taxon>Ecdysozoa</taxon>
        <taxon>Nematoda</taxon>
        <taxon>Chromadorea</taxon>
        <taxon>Rhabditida</taxon>
        <taxon>Rhabditina</taxon>
        <taxon>Rhabditomorpha</taxon>
        <taxon>Strongyloidea</taxon>
        <taxon>Strongylidae</taxon>
        <taxon>Cylicocyclus</taxon>
    </lineage>
</organism>
<dbReference type="Pfam" id="PF02305">
    <property type="entry name" value="Phage_F"/>
    <property type="match status" value="2"/>
</dbReference>
<keyword evidence="2" id="KW-0175">Coiled coil</keyword>
<reference evidence="4" key="1">
    <citation type="submission" date="2023-07" db="EMBL/GenBank/DDBJ databases">
        <authorList>
            <consortium name="CYATHOMIX"/>
        </authorList>
    </citation>
    <scope>NUCLEOTIDE SEQUENCE</scope>
    <source>
        <strain evidence="4">N/A</strain>
    </source>
</reference>
<gene>
    <name evidence="3" type="ORF">CYNAS_LOCUS8532</name>
    <name evidence="4" type="ORF">CYNAS_LOCUS8533</name>
</gene>
<dbReference type="EMBL" id="CATQJL010000214">
    <property type="protein sequence ID" value="CAJ0596549.1"/>
    <property type="molecule type" value="Genomic_DNA"/>
</dbReference>
<dbReference type="EMBL" id="CATQJL010000214">
    <property type="protein sequence ID" value="CAJ0596550.1"/>
    <property type="molecule type" value="Genomic_DNA"/>
</dbReference>
<dbReference type="SUPFAM" id="SSF88645">
    <property type="entry name" value="ssDNA viruses"/>
    <property type="match status" value="2"/>
</dbReference>
<dbReference type="Gene3D" id="2.60.169.10">
    <property type="entry name" value="Microviridae F protein"/>
    <property type="match status" value="2"/>
</dbReference>
<protein>
    <submittedName>
        <fullName evidence="4">Uncharacterized protein</fullName>
    </submittedName>
</protein>
<evidence type="ECO:0000256" key="1">
    <source>
        <dbReference type="ARBA" id="ARBA00009963"/>
    </source>
</evidence>
<comment type="similarity">
    <text evidence="1">Belongs to the microviridae F protein family.</text>
</comment>
<accession>A0AA36GQY4</accession>
<dbReference type="Proteomes" id="UP001176961">
    <property type="component" value="Unassembled WGS sequence"/>
</dbReference>
<dbReference type="AlphaFoldDB" id="A0AA36GQY4"/>